<evidence type="ECO:0000313" key="3">
    <source>
        <dbReference type="Proteomes" id="UP001499863"/>
    </source>
</evidence>
<organism evidence="2 3">
    <name type="scientific">Kitasatospora putterlickiae</name>
    <dbReference type="NCBI Taxonomy" id="221725"/>
    <lineage>
        <taxon>Bacteria</taxon>
        <taxon>Bacillati</taxon>
        <taxon>Actinomycetota</taxon>
        <taxon>Actinomycetes</taxon>
        <taxon>Kitasatosporales</taxon>
        <taxon>Streptomycetaceae</taxon>
        <taxon>Kitasatospora</taxon>
    </lineage>
</organism>
<name>A0ABN1YCY3_9ACTN</name>
<feature type="compositionally biased region" description="Polar residues" evidence="1">
    <location>
        <begin position="1"/>
        <end position="10"/>
    </location>
</feature>
<dbReference type="Proteomes" id="UP001499863">
    <property type="component" value="Unassembled WGS sequence"/>
</dbReference>
<proteinExistence type="predicted"/>
<dbReference type="EMBL" id="BAAAKJ010000285">
    <property type="protein sequence ID" value="GAA1404698.1"/>
    <property type="molecule type" value="Genomic_DNA"/>
</dbReference>
<reference evidence="2 3" key="1">
    <citation type="journal article" date="2019" name="Int. J. Syst. Evol. Microbiol.">
        <title>The Global Catalogue of Microorganisms (GCM) 10K type strain sequencing project: providing services to taxonomists for standard genome sequencing and annotation.</title>
        <authorList>
            <consortium name="The Broad Institute Genomics Platform"/>
            <consortium name="The Broad Institute Genome Sequencing Center for Infectious Disease"/>
            <person name="Wu L."/>
            <person name="Ma J."/>
        </authorList>
    </citation>
    <scope>NUCLEOTIDE SEQUENCE [LARGE SCALE GENOMIC DNA]</scope>
    <source>
        <strain evidence="2 3">JCM 12393</strain>
    </source>
</reference>
<gene>
    <name evidence="2" type="ORF">GCM10009639_50800</name>
</gene>
<protein>
    <submittedName>
        <fullName evidence="2">Uncharacterized protein</fullName>
    </submittedName>
</protein>
<comment type="caution">
    <text evidence="2">The sequence shown here is derived from an EMBL/GenBank/DDBJ whole genome shotgun (WGS) entry which is preliminary data.</text>
</comment>
<sequence>MSRPVSTAASTVRPVAGAFRSGSLGRSQANGCGAGTGARYGPAPGPAPSPAPAPPPGGTPSAAGVLIPDMASPSKVGWTCGNHLPGGPPTGARNHTGEDTGQRGRSRL</sequence>
<evidence type="ECO:0000256" key="1">
    <source>
        <dbReference type="SAM" id="MobiDB-lite"/>
    </source>
</evidence>
<feature type="region of interest" description="Disordered" evidence="1">
    <location>
        <begin position="1"/>
        <end position="108"/>
    </location>
</feature>
<accession>A0ABN1YCY3</accession>
<evidence type="ECO:0000313" key="2">
    <source>
        <dbReference type="EMBL" id="GAA1404698.1"/>
    </source>
</evidence>
<keyword evidence="3" id="KW-1185">Reference proteome</keyword>
<feature type="compositionally biased region" description="Pro residues" evidence="1">
    <location>
        <begin position="43"/>
        <end position="58"/>
    </location>
</feature>